<dbReference type="PIRSF" id="PIRSF010631">
    <property type="entry name" value="A-rhamnsds"/>
    <property type="match status" value="1"/>
</dbReference>
<dbReference type="GO" id="GO:0005975">
    <property type="term" value="P:carbohydrate metabolic process"/>
    <property type="evidence" value="ECO:0007669"/>
    <property type="project" value="InterPro"/>
</dbReference>
<dbReference type="Pfam" id="PF25788">
    <property type="entry name" value="Ig_Rha78A_N"/>
    <property type="match status" value="1"/>
</dbReference>
<dbReference type="Gene3D" id="2.60.120.260">
    <property type="entry name" value="Galactose-binding domain-like"/>
    <property type="match status" value="2"/>
</dbReference>
<sequence>MIQIKQIKLNYEKELIGIESHPQISWSLLSDKRGCMQQQYWIQFSTIENFKEILYSTSWVVTDQASGIQFSDSEFELESGKRYFIRVKIITNDNEESDWSVPTSFVTGIVHPSEWSSDFISSETHGDRDSSKGTLLRGVLRIEKEVVEAYAFLTAQGLYKAYLNGEKIGDDELTPGWTSYNKRLLYQTYDITNTLKKGVNIFGAVIGAGWYKGKMGFLDERNNYGDQTSFLGQLLIRFRDGTSMTWGTSEDFLCHDGPIIFSEIYDGEIYDAQLERTEWLNNQSLEAYRHWRKVEKKAVRKESLVSQPTNRPCINERLAVKQKLLTPEKDVVLDFGQNLTGWVEFEVTAAVGSRVVLECFEVLDKDGNVYQDNLRTAKQKIVYICKGEGKEVFHPSFTFQGFRYVKITEYPGELIVDHFRALVVHSNLEFTGDFECSNQQLNQLQHNITWSLKGNFVDIPMDCPQRNERVGWTGDAQIFCRTANFIVNAYGFYNKWLQDVAADQLPEGGIPHVVPDILTGHPKVGNDWLLSQGTHSAAAWADVAVIAPWNLYINFGDKKILEQQFVSMKKWIDFMANNSVDYIWNYKLQFGDWVALDAEEGSYFGATPNELTCTAYFAYSTKLFVKVCKLLNKENLIEKYQDLYNNIVATYQQLFFTSAGSLKVKTQTAHIITLAFDLIKDEWKPQVAAELIKLLNEQEGHLVTGFVGTPYFCHVLSDHGYVDEAYELLLKEDFPSWLYQINQGATTIWEHWDGIREDGSMWSPDMNSFNHYAYGAVGEWMYRKILGIELDEHDPGYKRVKIEPLVNKHLDYARGSYESIYGEIATSWEFLKDNTIQLQVRIPVNTSAKVCLKNCDSILDSDDISFQKVENGYEGDVLAGNYSFTYQLS</sequence>
<dbReference type="InterPro" id="IPR008928">
    <property type="entry name" value="6-hairpin_glycosidase_sf"/>
</dbReference>
<dbReference type="InterPro" id="IPR035398">
    <property type="entry name" value="Bac_rhamnosid_C"/>
</dbReference>
<protein>
    <recommendedName>
        <fullName evidence="2">alpha-L-rhamnosidase</fullName>
        <ecNumber evidence="2">3.2.1.40</ecNumber>
    </recommendedName>
</protein>
<dbReference type="EC" id="3.2.1.40" evidence="2"/>
<evidence type="ECO:0000313" key="9">
    <source>
        <dbReference type="Proteomes" id="UP000674938"/>
    </source>
</evidence>
<dbReference type="Proteomes" id="UP000674938">
    <property type="component" value="Unassembled WGS sequence"/>
</dbReference>
<name>A0A940P2J2_9ENTE</name>
<evidence type="ECO:0000256" key="1">
    <source>
        <dbReference type="ARBA" id="ARBA00001445"/>
    </source>
</evidence>
<evidence type="ECO:0000259" key="7">
    <source>
        <dbReference type="Pfam" id="PF17390"/>
    </source>
</evidence>
<keyword evidence="9" id="KW-1185">Reference proteome</keyword>
<keyword evidence="3 8" id="KW-0378">Hydrolase</keyword>
<evidence type="ECO:0000256" key="2">
    <source>
        <dbReference type="ARBA" id="ARBA00012652"/>
    </source>
</evidence>
<proteinExistence type="predicted"/>
<dbReference type="InterPro" id="IPR016007">
    <property type="entry name" value="Alpha_rhamnosid"/>
</dbReference>
<dbReference type="SUPFAM" id="SSF48208">
    <property type="entry name" value="Six-hairpin glycosidases"/>
    <property type="match status" value="1"/>
</dbReference>
<feature type="domain" description="Alpha-L-rhamnosidase six-hairpin glycosidase" evidence="6">
    <location>
        <begin position="431"/>
        <end position="785"/>
    </location>
</feature>
<feature type="domain" description="Bacterial alpha-L-rhamnosidase N-terminal" evidence="5">
    <location>
        <begin position="144"/>
        <end position="309"/>
    </location>
</feature>
<organism evidence="8 9">
    <name type="scientific">Vagococcus allomyrinae</name>
    <dbReference type="NCBI Taxonomy" id="2794353"/>
    <lineage>
        <taxon>Bacteria</taxon>
        <taxon>Bacillati</taxon>
        <taxon>Bacillota</taxon>
        <taxon>Bacilli</taxon>
        <taxon>Lactobacillales</taxon>
        <taxon>Enterococcaceae</taxon>
        <taxon>Vagococcus</taxon>
    </lineage>
</organism>
<evidence type="ECO:0000259" key="4">
    <source>
        <dbReference type="Pfam" id="PF05592"/>
    </source>
</evidence>
<evidence type="ECO:0000313" key="8">
    <source>
        <dbReference type="EMBL" id="MBP1040282.1"/>
    </source>
</evidence>
<dbReference type="GO" id="GO:0030596">
    <property type="term" value="F:alpha-L-rhamnosidase activity"/>
    <property type="evidence" value="ECO:0007669"/>
    <property type="project" value="UniProtKB-EC"/>
</dbReference>
<dbReference type="Gene3D" id="2.60.40.10">
    <property type="entry name" value="Immunoglobulins"/>
    <property type="match status" value="1"/>
</dbReference>
<feature type="domain" description="Alpha-L-rhamnosidase concanavalin-like" evidence="4">
    <location>
        <begin position="326"/>
        <end position="425"/>
    </location>
</feature>
<dbReference type="EMBL" id="JAEEGA010000002">
    <property type="protein sequence ID" value="MBP1040282.1"/>
    <property type="molecule type" value="Genomic_DNA"/>
</dbReference>
<dbReference type="InterPro" id="IPR012341">
    <property type="entry name" value="6hp_glycosidase-like_sf"/>
</dbReference>
<dbReference type="InterPro" id="IPR035396">
    <property type="entry name" value="Bac_rhamnosid6H"/>
</dbReference>
<dbReference type="InterPro" id="IPR013783">
    <property type="entry name" value="Ig-like_fold"/>
</dbReference>
<dbReference type="InterPro" id="IPR008902">
    <property type="entry name" value="Rhamnosid_concanavalin"/>
</dbReference>
<dbReference type="RefSeq" id="WP_209525174.1">
    <property type="nucleotide sequence ID" value="NZ_JAEEGA010000002.1"/>
</dbReference>
<evidence type="ECO:0000259" key="6">
    <source>
        <dbReference type="Pfam" id="PF17389"/>
    </source>
</evidence>
<dbReference type="PANTHER" id="PTHR33307:SF6">
    <property type="entry name" value="ALPHA-RHAMNOSIDASE (EUROFUNG)-RELATED"/>
    <property type="match status" value="1"/>
</dbReference>
<dbReference type="Pfam" id="PF08531">
    <property type="entry name" value="Bac_rhamnosid_N"/>
    <property type="match status" value="1"/>
</dbReference>
<dbReference type="PANTHER" id="PTHR33307">
    <property type="entry name" value="ALPHA-RHAMNOSIDASE (EUROFUNG)"/>
    <property type="match status" value="1"/>
</dbReference>
<comment type="catalytic activity">
    <reaction evidence="1">
        <text>Hydrolysis of terminal non-reducing alpha-L-rhamnose residues in alpha-L-rhamnosides.</text>
        <dbReference type="EC" id="3.2.1.40"/>
    </reaction>
</comment>
<gene>
    <name evidence="8" type="ORF">I6N95_04570</name>
</gene>
<dbReference type="Pfam" id="PF05592">
    <property type="entry name" value="Bac_rhamnosid"/>
    <property type="match status" value="1"/>
</dbReference>
<accession>A0A940P2J2</accession>
<comment type="caution">
    <text evidence="8">The sequence shown here is derived from an EMBL/GenBank/DDBJ whole genome shotgun (WGS) entry which is preliminary data.</text>
</comment>
<dbReference type="Pfam" id="PF17389">
    <property type="entry name" value="Bac_rhamnosid6H"/>
    <property type="match status" value="1"/>
</dbReference>
<dbReference type="InterPro" id="IPR013737">
    <property type="entry name" value="Bac_rhamnosid_N"/>
</dbReference>
<feature type="domain" description="Alpha-L-rhamnosidase C-terminal" evidence="7">
    <location>
        <begin position="788"/>
        <end position="853"/>
    </location>
</feature>
<dbReference type="AlphaFoldDB" id="A0A940P2J2"/>
<dbReference type="Gene3D" id="2.60.420.10">
    <property type="entry name" value="Maltose phosphorylase, domain 3"/>
    <property type="match status" value="1"/>
</dbReference>
<evidence type="ECO:0000256" key="3">
    <source>
        <dbReference type="ARBA" id="ARBA00022801"/>
    </source>
</evidence>
<dbReference type="Pfam" id="PF17390">
    <property type="entry name" value="Bac_rhamnosid_C"/>
    <property type="match status" value="1"/>
</dbReference>
<evidence type="ECO:0000259" key="5">
    <source>
        <dbReference type="Pfam" id="PF08531"/>
    </source>
</evidence>
<dbReference type="Gene3D" id="1.50.10.10">
    <property type="match status" value="1"/>
</dbReference>
<reference evidence="8" key="1">
    <citation type="submission" date="2020-12" db="EMBL/GenBank/DDBJ databases">
        <title>Vagococcus allomyrinae sp. nov. and Enterococcus lavae sp. nov., isolated from the larvae of Allomyrina dichotoma.</title>
        <authorList>
            <person name="Lee S.D."/>
        </authorList>
    </citation>
    <scope>NUCLEOTIDE SEQUENCE</scope>
    <source>
        <strain evidence="8">BWB3-3</strain>
    </source>
</reference>